<sequence length="817" mass="89365">MGADTQTPDKTVYLGLAMSGAISAGAYSAGVLDFLVEALEEWEAAKQRDIANGTRTVPHHKVVIATMTGASAGAITSSIGSLCAGMGARPPKAGRQNDPSYAARDEAGSAGKIPWHVLPELYRAWVDGPAFVKAGTGETVGAAAKGGTPPILGLLDNSDLPAGTRMDGVYSLLNAQPLMNIGRKALTDLEVAANAPDRLPPRPYIAENLHVLLTQTNTRGIPYKIEVRGGMGGAAYGMMNHLDHAHFVLKGLGSAAFVSPWAQSDAAYSYSVESNFSGAAARNKDWLWFESSDAEKPADYTQANSKRLIKNTLASGAFPAGLSAIDLITPLTHYDQRAWPLNILPSRFKDIKPDWPWRDAGASGSGTVAQPPLDYRFAAVDGGAINNDPFDLARYALMENPPERSPSDVAEANRIVVMISPFPEAPTIDGLNPDGTANTRLTKVLSKMIGMFVEQSRFRPDVLLRALDNTGADLWRISPSRFVGTQPQPAAIACGLWGGFGGFLDIEFRRHDYELGRRNCQRFLQSWFGLPDTNPHIDATGEPISRVMKTDEAGEEVRYPIIPLCGTARIEVIPRDWPTVTPETYRGFIDAVIGRYLRLSDPAWDKVKEFIGGWSRILMGQNPLTWFKGTVEKKVRRFTLPDLVRRDQILLEEQRRVLECCMDDRPSPYILTRRLLKTFPDLTGREQVIFDVMRGTASLPTDVIADNICLLLARSIDKCPVKAEHVKPLFQKDAPVYRTPADVLEELKLAHGDLPRLTDAGDVARIMERLTAYGYMAAAEWAGVGTKKPEKAGSLTWGKTTTAYRYIDRDDGDTLDI</sequence>
<evidence type="ECO:0000313" key="2">
    <source>
        <dbReference type="Proteomes" id="UP000077405"/>
    </source>
</evidence>
<name>A0A160JE15_9PROT</name>
<dbReference type="EMBL" id="CP015285">
    <property type="protein sequence ID" value="ANC90990.1"/>
    <property type="molecule type" value="Genomic_DNA"/>
</dbReference>
<organism evidence="1 2">
    <name type="scientific">Azospirillum humicireducens</name>
    <dbReference type="NCBI Taxonomy" id="1226968"/>
    <lineage>
        <taxon>Bacteria</taxon>
        <taxon>Pseudomonadati</taxon>
        <taxon>Pseudomonadota</taxon>
        <taxon>Alphaproteobacteria</taxon>
        <taxon>Rhodospirillales</taxon>
        <taxon>Azospirillaceae</taxon>
        <taxon>Azospirillum</taxon>
    </lineage>
</organism>
<evidence type="ECO:0000313" key="1">
    <source>
        <dbReference type="EMBL" id="ANC90990.1"/>
    </source>
</evidence>
<protein>
    <recommendedName>
        <fullName evidence="3">PNPLA domain-containing protein</fullName>
    </recommendedName>
</protein>
<evidence type="ECO:0008006" key="3">
    <source>
        <dbReference type="Google" id="ProtNLM"/>
    </source>
</evidence>
<dbReference type="OrthoDB" id="1488362at2"/>
<dbReference type="SUPFAM" id="SSF52151">
    <property type="entry name" value="FabD/lysophospholipase-like"/>
    <property type="match status" value="1"/>
</dbReference>
<dbReference type="RefSeq" id="WP_063634083.1">
    <property type="nucleotide sequence ID" value="NZ_CP015285.1"/>
</dbReference>
<dbReference type="InterPro" id="IPR016035">
    <property type="entry name" value="Acyl_Trfase/lysoPLipase"/>
</dbReference>
<dbReference type="AlphaFoldDB" id="A0A160JE15"/>
<accession>A0A160JE15</accession>
<reference evidence="1 2" key="1">
    <citation type="journal article" date="2013" name="Int. J. Syst. Evol. Microbiol.">
        <title>Azospirillum humicireducens sp. nov., a nitrogen-fixing bacterium isolated from a microbial fuel cell.</title>
        <authorList>
            <person name="Zhou S."/>
            <person name="Han L."/>
            <person name="Wang Y."/>
            <person name="Yang G."/>
            <person name="Zhuang L."/>
            <person name="Hu P."/>
        </authorList>
    </citation>
    <scope>NUCLEOTIDE SEQUENCE [LARGE SCALE GENOMIC DNA]</scope>
    <source>
        <strain evidence="1 2">SgZ-5</strain>
    </source>
</reference>
<gene>
    <name evidence="1" type="ORF">A6A40_03200</name>
</gene>
<keyword evidence="2" id="KW-1185">Reference proteome</keyword>
<dbReference type="STRING" id="1226968.A6A40_03200"/>
<proteinExistence type="predicted"/>
<dbReference type="KEGG" id="ahu:A6A40_03200"/>
<dbReference type="Proteomes" id="UP000077405">
    <property type="component" value="Chromosome"/>
</dbReference>